<evidence type="ECO:0000256" key="1">
    <source>
        <dbReference type="SAM" id="Phobius"/>
    </source>
</evidence>
<proteinExistence type="predicted"/>
<gene>
    <name evidence="2" type="ORF">CRV07_15580</name>
</gene>
<feature type="transmembrane region" description="Helical" evidence="1">
    <location>
        <begin position="12"/>
        <end position="35"/>
    </location>
</feature>
<evidence type="ECO:0000313" key="3">
    <source>
        <dbReference type="Proteomes" id="UP000289758"/>
    </source>
</evidence>
<dbReference type="EMBL" id="PDKK01000084">
    <property type="protein sequence ID" value="RXJ97628.1"/>
    <property type="molecule type" value="Genomic_DNA"/>
</dbReference>
<keyword evidence="1" id="KW-0812">Transmembrane</keyword>
<dbReference type="Proteomes" id="UP000289758">
    <property type="component" value="Unassembled WGS sequence"/>
</dbReference>
<dbReference type="AlphaFoldDB" id="A0A4Q1A5K0"/>
<keyword evidence="1" id="KW-1133">Transmembrane helix</keyword>
<feature type="non-terminal residue" evidence="2">
    <location>
        <position position="1"/>
    </location>
</feature>
<keyword evidence="3" id="KW-1185">Reference proteome</keyword>
<comment type="caution">
    <text evidence="2">The sequence shown here is derived from an EMBL/GenBank/DDBJ whole genome shotgun (WGS) entry which is preliminary data.</text>
</comment>
<evidence type="ECO:0000313" key="2">
    <source>
        <dbReference type="EMBL" id="RXJ97628.1"/>
    </source>
</evidence>
<accession>A0A4Q1A5K0</accession>
<reference evidence="2 3" key="1">
    <citation type="submission" date="2017-10" db="EMBL/GenBank/DDBJ databases">
        <title>Genomics of the genus Arcobacter.</title>
        <authorList>
            <person name="Perez-Cataluna A."/>
            <person name="Figueras M.J."/>
        </authorList>
    </citation>
    <scope>NUCLEOTIDE SEQUENCE [LARGE SCALE GENOMIC DNA]</scope>
    <source>
        <strain evidence="2 3">CECT 8441</strain>
    </source>
</reference>
<protein>
    <submittedName>
        <fullName evidence="2">ABC transporter permease</fullName>
    </submittedName>
</protein>
<organism evidence="2 3">
    <name type="scientific">Halarcobacter ebronensis</name>
    <dbReference type="NCBI Taxonomy" id="1462615"/>
    <lineage>
        <taxon>Bacteria</taxon>
        <taxon>Pseudomonadati</taxon>
        <taxon>Campylobacterota</taxon>
        <taxon>Epsilonproteobacteria</taxon>
        <taxon>Campylobacterales</taxon>
        <taxon>Arcobacteraceae</taxon>
        <taxon>Halarcobacter</taxon>
    </lineage>
</organism>
<name>A0A4Q1A5K0_9BACT</name>
<sequence>LTRATKSFLTARVFGVAAIIVMVTLCLYFIVEFMARITAPWIYRKDGRK</sequence>
<keyword evidence="1" id="KW-0472">Membrane</keyword>